<dbReference type="STRING" id="4846.A0A367IIC8"/>
<dbReference type="InterPro" id="IPR057939">
    <property type="entry name" value="TRF2_HOY1_PH"/>
</dbReference>
<evidence type="ECO:0000313" key="10">
    <source>
        <dbReference type="Proteomes" id="UP000253551"/>
    </source>
</evidence>
<dbReference type="GO" id="GO:0000978">
    <property type="term" value="F:RNA polymerase II cis-regulatory region sequence-specific DNA binding"/>
    <property type="evidence" value="ECO:0007669"/>
    <property type="project" value="TreeGrafter"/>
</dbReference>
<dbReference type="InterPro" id="IPR001356">
    <property type="entry name" value="HD"/>
</dbReference>
<evidence type="ECO:0000313" key="9">
    <source>
        <dbReference type="EMBL" id="RCH77475.1"/>
    </source>
</evidence>
<dbReference type="OrthoDB" id="6159439at2759"/>
<evidence type="ECO:0000256" key="5">
    <source>
        <dbReference type="PROSITE-ProRule" id="PRU00108"/>
    </source>
</evidence>
<dbReference type="PANTHER" id="PTHR24324">
    <property type="entry name" value="HOMEOBOX PROTEIN HHEX"/>
    <property type="match status" value="1"/>
</dbReference>
<protein>
    <recommendedName>
        <fullName evidence="8">Homeobox domain-containing protein</fullName>
    </recommendedName>
</protein>
<sequence>MYSTSPPIFNNNAEDTKKRTRVTPGQLSILEETFSMTATPDSRLRKQLAERLKMPERSIQIWFQNRRAKVKMLQKRVLLRQEEANRSNPYWRPKVPIHRAWSSDMANLFNTPSISVTGPAAAYMTPSPQPIFKENDDLNVGYITANSLTIGSWHRMKINQQDLSCSYILMDRAFSWHIRDNEYHFKMTVPFDAISTIELVVLEDNLSAQINLQLLEPPVFFMESGSQWIQCSDFTEGMQASLILNHVIRGLAIDLRQQLLGIAGIDDRLCQITQFPLENETWRHS</sequence>
<organism evidence="9 10">
    <name type="scientific">Rhizopus stolonifer</name>
    <name type="common">Rhizopus nigricans</name>
    <dbReference type="NCBI Taxonomy" id="4846"/>
    <lineage>
        <taxon>Eukaryota</taxon>
        <taxon>Fungi</taxon>
        <taxon>Fungi incertae sedis</taxon>
        <taxon>Mucoromycota</taxon>
        <taxon>Mucoromycotina</taxon>
        <taxon>Mucoromycetes</taxon>
        <taxon>Mucorales</taxon>
        <taxon>Mucorineae</taxon>
        <taxon>Rhizopodaceae</taxon>
        <taxon>Rhizopus</taxon>
    </lineage>
</organism>
<dbReference type="InterPro" id="IPR017970">
    <property type="entry name" value="Homeobox_CS"/>
</dbReference>
<keyword evidence="2 5" id="KW-0238">DNA-binding</keyword>
<dbReference type="GO" id="GO:0005634">
    <property type="term" value="C:nucleus"/>
    <property type="evidence" value="ECO:0007669"/>
    <property type="project" value="UniProtKB-SubCell"/>
</dbReference>
<accession>A0A367IIC8</accession>
<proteinExistence type="predicted"/>
<dbReference type="PANTHER" id="PTHR24324:SF5">
    <property type="entry name" value="HEMATOPOIETICALLY-EXPRESSED HOMEOBOX PROTEIN HHEX"/>
    <property type="match status" value="1"/>
</dbReference>
<dbReference type="PROSITE" id="PS00027">
    <property type="entry name" value="HOMEOBOX_1"/>
    <property type="match status" value="1"/>
</dbReference>
<dbReference type="GO" id="GO:0030154">
    <property type="term" value="P:cell differentiation"/>
    <property type="evidence" value="ECO:0007669"/>
    <property type="project" value="TreeGrafter"/>
</dbReference>
<evidence type="ECO:0000256" key="7">
    <source>
        <dbReference type="SAM" id="MobiDB-lite"/>
    </source>
</evidence>
<comment type="caution">
    <text evidence="9">The sequence shown here is derived from an EMBL/GenBank/DDBJ whole genome shotgun (WGS) entry which is preliminary data.</text>
</comment>
<feature type="region of interest" description="Disordered" evidence="7">
    <location>
        <begin position="1"/>
        <end position="20"/>
    </location>
</feature>
<dbReference type="Gene3D" id="1.10.10.60">
    <property type="entry name" value="Homeodomain-like"/>
    <property type="match status" value="1"/>
</dbReference>
<feature type="non-terminal residue" evidence="9">
    <location>
        <position position="285"/>
    </location>
</feature>
<keyword evidence="3 5" id="KW-0371">Homeobox</keyword>
<dbReference type="CDD" id="cd00086">
    <property type="entry name" value="homeodomain"/>
    <property type="match status" value="1"/>
</dbReference>
<dbReference type="SUPFAM" id="SSF46689">
    <property type="entry name" value="Homeodomain-like"/>
    <property type="match status" value="1"/>
</dbReference>
<keyword evidence="10" id="KW-1185">Reference proteome</keyword>
<feature type="compositionally biased region" description="Polar residues" evidence="7">
    <location>
        <begin position="1"/>
        <end position="13"/>
    </location>
</feature>
<dbReference type="AlphaFoldDB" id="A0A367IIC8"/>
<feature type="DNA-binding region" description="Homeobox" evidence="5">
    <location>
        <begin position="15"/>
        <end position="74"/>
    </location>
</feature>
<dbReference type="PROSITE" id="PS50071">
    <property type="entry name" value="HOMEOBOX_2"/>
    <property type="match status" value="1"/>
</dbReference>
<dbReference type="GO" id="GO:0000981">
    <property type="term" value="F:DNA-binding transcription factor activity, RNA polymerase II-specific"/>
    <property type="evidence" value="ECO:0007669"/>
    <property type="project" value="InterPro"/>
</dbReference>
<evidence type="ECO:0000256" key="2">
    <source>
        <dbReference type="ARBA" id="ARBA00023125"/>
    </source>
</evidence>
<dbReference type="Pfam" id="PF24818">
    <property type="entry name" value="PH_TRF2_HOY1"/>
    <property type="match status" value="1"/>
</dbReference>
<evidence type="ECO:0000259" key="8">
    <source>
        <dbReference type="PROSITE" id="PS50071"/>
    </source>
</evidence>
<dbReference type="SMART" id="SM00389">
    <property type="entry name" value="HOX"/>
    <property type="match status" value="1"/>
</dbReference>
<reference evidence="9 10" key="1">
    <citation type="journal article" date="2018" name="G3 (Bethesda)">
        <title>Phylogenetic and Phylogenomic Definition of Rhizopus Species.</title>
        <authorList>
            <person name="Gryganskyi A.P."/>
            <person name="Golan J."/>
            <person name="Dolatabadi S."/>
            <person name="Mondo S."/>
            <person name="Robb S."/>
            <person name="Idnurm A."/>
            <person name="Muszewska A."/>
            <person name="Steczkiewicz K."/>
            <person name="Masonjones S."/>
            <person name="Liao H.L."/>
            <person name="Gajdeczka M.T."/>
            <person name="Anike F."/>
            <person name="Vuek A."/>
            <person name="Anishchenko I.M."/>
            <person name="Voigt K."/>
            <person name="de Hoog G.S."/>
            <person name="Smith M.E."/>
            <person name="Heitman J."/>
            <person name="Vilgalys R."/>
            <person name="Stajich J.E."/>
        </authorList>
    </citation>
    <scope>NUCLEOTIDE SEQUENCE [LARGE SCALE GENOMIC DNA]</scope>
    <source>
        <strain evidence="9 10">LSU 92-RS-03</strain>
    </source>
</reference>
<dbReference type="InterPro" id="IPR051000">
    <property type="entry name" value="Homeobox_DNA-bind_prot"/>
</dbReference>
<evidence type="ECO:0000256" key="4">
    <source>
        <dbReference type="ARBA" id="ARBA00023242"/>
    </source>
</evidence>
<evidence type="ECO:0000256" key="3">
    <source>
        <dbReference type="ARBA" id="ARBA00023155"/>
    </source>
</evidence>
<evidence type="ECO:0000256" key="6">
    <source>
        <dbReference type="RuleBase" id="RU000682"/>
    </source>
</evidence>
<comment type="subcellular location">
    <subcellularLocation>
        <location evidence="1 5 6">Nucleus</location>
    </subcellularLocation>
</comment>
<dbReference type="Proteomes" id="UP000253551">
    <property type="component" value="Unassembled WGS sequence"/>
</dbReference>
<gene>
    <name evidence="9" type="ORF">CU098_002833</name>
</gene>
<evidence type="ECO:0000256" key="1">
    <source>
        <dbReference type="ARBA" id="ARBA00004123"/>
    </source>
</evidence>
<dbReference type="InterPro" id="IPR009057">
    <property type="entry name" value="Homeodomain-like_sf"/>
</dbReference>
<name>A0A367IIC8_RHIST</name>
<keyword evidence="4 5" id="KW-0539">Nucleus</keyword>
<dbReference type="Pfam" id="PF00046">
    <property type="entry name" value="Homeodomain"/>
    <property type="match status" value="1"/>
</dbReference>
<dbReference type="EMBL" id="PJQM01008054">
    <property type="protein sequence ID" value="RCH77475.1"/>
    <property type="molecule type" value="Genomic_DNA"/>
</dbReference>
<feature type="domain" description="Homeobox" evidence="8">
    <location>
        <begin position="13"/>
        <end position="73"/>
    </location>
</feature>